<evidence type="ECO:0000256" key="3">
    <source>
        <dbReference type="ARBA" id="ARBA00022895"/>
    </source>
</evidence>
<dbReference type="VEuPathDB" id="FungiDB:PGTG_04148"/>
<dbReference type="Gene3D" id="1.10.10.60">
    <property type="entry name" value="Homeodomain-like"/>
    <property type="match status" value="1"/>
</dbReference>
<dbReference type="HOGENOM" id="CLU_303500_0_0_1"/>
<feature type="compositionally biased region" description="Low complexity" evidence="6">
    <location>
        <begin position="737"/>
        <end position="752"/>
    </location>
</feature>
<dbReference type="PANTHER" id="PTHR16466">
    <property type="entry name" value="TELOMERE REPEAT-BINDING FACTOR 2-INTERACTING PROTEIN 1"/>
    <property type="match status" value="1"/>
</dbReference>
<dbReference type="KEGG" id="pgr:PGTG_04148"/>
<feature type="compositionally biased region" description="Basic and acidic residues" evidence="6">
    <location>
        <begin position="541"/>
        <end position="563"/>
    </location>
</feature>
<comment type="subunit">
    <text evidence="5">Homodimer.</text>
</comment>
<feature type="region of interest" description="Disordered" evidence="6">
    <location>
        <begin position="498"/>
        <end position="827"/>
    </location>
</feature>
<reference key="1">
    <citation type="submission" date="2007-01" db="EMBL/GenBank/DDBJ databases">
        <title>The Genome Sequence of Puccinia graminis f. sp. tritici Strain CRL 75-36-700-3.</title>
        <authorList>
            <consortium name="The Broad Institute Genome Sequencing Platform"/>
            <person name="Birren B."/>
            <person name="Lander E."/>
            <person name="Galagan J."/>
            <person name="Nusbaum C."/>
            <person name="Devon K."/>
            <person name="Cuomo C."/>
            <person name="Jaffe D."/>
            <person name="Butler J."/>
            <person name="Alvarez P."/>
            <person name="Gnerre S."/>
            <person name="Grabherr M."/>
            <person name="Mauceli E."/>
            <person name="Brockman W."/>
            <person name="Young S."/>
            <person name="LaButti K."/>
            <person name="Sykes S."/>
            <person name="DeCaprio D."/>
            <person name="Crawford M."/>
            <person name="Koehrsen M."/>
            <person name="Engels R."/>
            <person name="Montgomery P."/>
            <person name="Pearson M."/>
            <person name="Howarth C."/>
            <person name="Larson L."/>
            <person name="White J."/>
            <person name="Zeng Q."/>
            <person name="Kodira C."/>
            <person name="Yandava C."/>
            <person name="Alvarado L."/>
            <person name="O'Leary S."/>
            <person name="Szabo L."/>
            <person name="Dean R."/>
            <person name="Schein J."/>
        </authorList>
    </citation>
    <scope>NUCLEOTIDE SEQUENCE</scope>
    <source>
        <strain>CRL 75-36-700-3</strain>
    </source>
</reference>
<feature type="domain" description="TERF2-interacting telomeric protein 1 Myb" evidence="7">
    <location>
        <begin position="79"/>
        <end position="124"/>
    </location>
</feature>
<dbReference type="InParanoid" id="E3K1L7"/>
<reference evidence="9" key="2">
    <citation type="journal article" date="2011" name="Proc. Natl. Acad. Sci. U.S.A.">
        <title>Obligate biotrophy features unraveled by the genomic analysis of rust fungi.</title>
        <authorList>
            <person name="Duplessis S."/>
            <person name="Cuomo C.A."/>
            <person name="Lin Y.-C."/>
            <person name="Aerts A."/>
            <person name="Tisserant E."/>
            <person name="Veneault-Fourrey C."/>
            <person name="Joly D.L."/>
            <person name="Hacquard S."/>
            <person name="Amselem J."/>
            <person name="Cantarel B.L."/>
            <person name="Chiu R."/>
            <person name="Coutinho P.M."/>
            <person name="Feau N."/>
            <person name="Field M."/>
            <person name="Frey P."/>
            <person name="Gelhaye E."/>
            <person name="Goldberg J."/>
            <person name="Grabherr M.G."/>
            <person name="Kodira C.D."/>
            <person name="Kohler A."/>
            <person name="Kuees U."/>
            <person name="Lindquist E.A."/>
            <person name="Lucas S.M."/>
            <person name="Mago R."/>
            <person name="Mauceli E."/>
            <person name="Morin E."/>
            <person name="Murat C."/>
            <person name="Pangilinan J.L."/>
            <person name="Park R."/>
            <person name="Pearson M."/>
            <person name="Quesneville H."/>
            <person name="Rouhier N."/>
            <person name="Sakthikumar S."/>
            <person name="Salamov A.A."/>
            <person name="Schmutz J."/>
            <person name="Selles B."/>
            <person name="Shapiro H."/>
            <person name="Tanguay P."/>
            <person name="Tuskan G.A."/>
            <person name="Henrissat B."/>
            <person name="Van de Peer Y."/>
            <person name="Rouze P."/>
            <person name="Ellis J.G."/>
            <person name="Dodds P.N."/>
            <person name="Schein J.E."/>
            <person name="Zhong S."/>
            <person name="Hamelin R.C."/>
            <person name="Grigoriev I.V."/>
            <person name="Szabo L.J."/>
            <person name="Martin F."/>
        </authorList>
    </citation>
    <scope>NUCLEOTIDE SEQUENCE [LARGE SCALE GENOMIC DNA]</scope>
    <source>
        <strain evidence="9">CRL 75-36-700-3 / race SCCL</strain>
    </source>
</reference>
<dbReference type="GO" id="GO:0010833">
    <property type="term" value="P:telomere maintenance via telomere lengthening"/>
    <property type="evidence" value="ECO:0000318"/>
    <property type="project" value="GO_Central"/>
</dbReference>
<keyword evidence="3 5" id="KW-0779">Telomere</keyword>
<dbReference type="GO" id="GO:0042162">
    <property type="term" value="F:telomeric DNA binding"/>
    <property type="evidence" value="ECO:0000318"/>
    <property type="project" value="GO_Central"/>
</dbReference>
<feature type="compositionally biased region" description="Polar residues" evidence="6">
    <location>
        <begin position="798"/>
        <end position="820"/>
    </location>
</feature>
<protein>
    <recommendedName>
        <fullName evidence="5">DNA-binding protein RAP1</fullName>
    </recommendedName>
</protein>
<feature type="compositionally biased region" description="Basic and acidic residues" evidence="6">
    <location>
        <begin position="189"/>
        <end position="202"/>
    </location>
</feature>
<evidence type="ECO:0000259" key="7">
    <source>
        <dbReference type="Pfam" id="PF08914"/>
    </source>
</evidence>
<dbReference type="Pfam" id="PF08914">
    <property type="entry name" value="Myb_Rap1"/>
    <property type="match status" value="1"/>
</dbReference>
<dbReference type="GO" id="GO:0031848">
    <property type="term" value="P:protection from non-homologous end joining at telomere"/>
    <property type="evidence" value="ECO:0000318"/>
    <property type="project" value="GO_Central"/>
</dbReference>
<feature type="compositionally biased region" description="Basic and acidic residues" evidence="6">
    <location>
        <begin position="369"/>
        <end position="403"/>
    </location>
</feature>
<evidence type="ECO:0000313" key="8">
    <source>
        <dbReference type="EMBL" id="EFP78192.2"/>
    </source>
</evidence>
<evidence type="ECO:0000256" key="5">
    <source>
        <dbReference type="RuleBase" id="RU367107"/>
    </source>
</evidence>
<accession>E3K1L7</accession>
<keyword evidence="4 5" id="KW-0539">Nucleus</keyword>
<keyword evidence="2 5" id="KW-0158">Chromosome</keyword>
<evidence type="ECO:0000256" key="4">
    <source>
        <dbReference type="ARBA" id="ARBA00023242"/>
    </source>
</evidence>
<dbReference type="RefSeq" id="XP_003322611.2">
    <property type="nucleotide sequence ID" value="XM_003322563.2"/>
</dbReference>
<feature type="compositionally biased region" description="Polar residues" evidence="6">
    <location>
        <begin position="776"/>
        <end position="785"/>
    </location>
</feature>
<proteinExistence type="inferred from homology"/>
<organism evidence="8 9">
    <name type="scientific">Puccinia graminis f. sp. tritici (strain CRL 75-36-700-3 / race SCCL)</name>
    <name type="common">Black stem rust fungus</name>
    <dbReference type="NCBI Taxonomy" id="418459"/>
    <lineage>
        <taxon>Eukaryota</taxon>
        <taxon>Fungi</taxon>
        <taxon>Dikarya</taxon>
        <taxon>Basidiomycota</taxon>
        <taxon>Pucciniomycotina</taxon>
        <taxon>Pucciniomycetes</taxon>
        <taxon>Pucciniales</taxon>
        <taxon>Pucciniaceae</taxon>
        <taxon>Puccinia</taxon>
    </lineage>
</organism>
<dbReference type="PANTHER" id="PTHR16466:SF6">
    <property type="entry name" value="TELOMERIC REPEAT-BINDING FACTOR 2-INTERACTING PROTEIN 1"/>
    <property type="match status" value="1"/>
</dbReference>
<feature type="compositionally biased region" description="Basic and acidic residues" evidence="6">
    <location>
        <begin position="753"/>
        <end position="763"/>
    </location>
</feature>
<dbReference type="InterPro" id="IPR015010">
    <property type="entry name" value="TERF2IP_Myb"/>
</dbReference>
<dbReference type="GO" id="GO:0070187">
    <property type="term" value="C:shelterin complex"/>
    <property type="evidence" value="ECO:0000318"/>
    <property type="project" value="GO_Central"/>
</dbReference>
<dbReference type="STRING" id="418459.E3K1L7"/>
<dbReference type="EMBL" id="DS178269">
    <property type="protein sequence ID" value="EFP78192.2"/>
    <property type="molecule type" value="Genomic_DNA"/>
</dbReference>
<feature type="compositionally biased region" description="Basic and acidic residues" evidence="6">
    <location>
        <begin position="655"/>
        <end position="665"/>
    </location>
</feature>
<evidence type="ECO:0000313" key="9">
    <source>
        <dbReference type="Proteomes" id="UP000008783"/>
    </source>
</evidence>
<feature type="region of interest" description="Disordered" evidence="6">
    <location>
        <begin position="143"/>
        <end position="219"/>
    </location>
</feature>
<dbReference type="CDD" id="cd11655">
    <property type="entry name" value="rap1_myb-like"/>
    <property type="match status" value="1"/>
</dbReference>
<comment type="subcellular location">
    <subcellularLocation>
        <location evidence="5">Nucleus</location>
    </subcellularLocation>
    <subcellularLocation>
        <location evidence="5">Chromosome</location>
        <location evidence="5">Telomere</location>
    </subcellularLocation>
</comment>
<dbReference type="AlphaFoldDB" id="E3K1L7"/>
<evidence type="ECO:0000256" key="2">
    <source>
        <dbReference type="ARBA" id="ARBA00022454"/>
    </source>
</evidence>
<dbReference type="Proteomes" id="UP000008783">
    <property type="component" value="Unassembled WGS sequence"/>
</dbReference>
<name>E3K1L7_PUCGT</name>
<dbReference type="SUPFAM" id="SSF46689">
    <property type="entry name" value="Homeodomain-like"/>
    <property type="match status" value="1"/>
</dbReference>
<feature type="region of interest" description="Disordered" evidence="6">
    <location>
        <begin position="226"/>
        <end position="245"/>
    </location>
</feature>
<feature type="compositionally biased region" description="Basic and acidic residues" evidence="6">
    <location>
        <begin position="161"/>
        <end position="173"/>
    </location>
</feature>
<evidence type="ECO:0000256" key="6">
    <source>
        <dbReference type="SAM" id="MobiDB-lite"/>
    </source>
</evidence>
<keyword evidence="9" id="KW-1185">Reference proteome</keyword>
<gene>
    <name evidence="8" type="ORF">PGTG_04148</name>
</gene>
<feature type="region of interest" description="Disordered" evidence="6">
    <location>
        <begin position="348"/>
        <end position="403"/>
    </location>
</feature>
<comment type="function">
    <text evidence="5">Involved in the regulation of telomere length, clustering and has a specific role in telomere position effect (TPE).</text>
</comment>
<comment type="similarity">
    <text evidence="1 5">Belongs to the RAP1 family.</text>
</comment>
<dbReference type="InterPro" id="IPR009057">
    <property type="entry name" value="Homeodomain-like_sf"/>
</dbReference>
<evidence type="ECO:0000256" key="1">
    <source>
        <dbReference type="ARBA" id="ARBA00010467"/>
    </source>
</evidence>
<dbReference type="GeneID" id="10541822"/>
<sequence length="954" mass="107047">MYAGRRIRDGETDPAISIPRTRPRTEFLGLGSYCSFFVLELRLPICLETNRVSLWITTRTARPVLQEVCSYAMGIRTAFCKADQDQLASFLAANPGDLNGNAIYKEFAQTHTNHTWQSWRHHYISNSMLINGIIRRIRRLEKEAASKKNQPPSDGHTLPNDNHREPNETHKPQQESAAKKNQPPTDGHTPPDDSDKESRESSTEIVIKRSPMTRKGKEKAAHYLLDTDSDSDCPGTESNPADTPQDFVVHRIPTDHHNHSKNYDHVTDLVSSHQLGKIRSNPSVKLITMSPDEEKKLWQFVSTYPEGDIRLSLTLYENYHLQAPKFSAEQYRTYYLARQNRICRKRPASREPEGMTRPKVNRLNPLPADEARQGLHRTDSLDRSEGRRTLVLNGREDEVPKQSADDVTLDLDTLSVSTGSSDDLELEYILTCPDYHKVARNMNTSEEFLRPLLKLQEDVFRPLDFEILDPVVHQSRPVNQQSTRESLLAGQETQKSLPVLEDPGKQPHSAAKEPAQQASRPAAKEPASRPVVQQKASRPAVQEKESRPAAKEPASRPAPKEPASRPVVQQKASRPVVQEKESCPAAKEPASRPAPKEPASRPVVQQKASRPVVQEKESRTVARAPESRPDVQHKASRSVVQEKQSRPVAQAPESRPVEQQRESRPVKQAGASRPVAKERTSLPVTQAPESRPVDQVRKSGPTVQGGASRPAEQKRASRPAVQEGASRPVVQKTASRPVVQEPKQQKPQPVTQEPKDRPGEQKRGSRQQVVQRRTSRAVNQESRQQIPKPVIQEPEGSAVSTPAESSTLTSGKTSRRSSFNPPQPPKSVQEAVDLLCVFLEDFGELYTPPEAAQLLHQCGDWAVMFEVATLKKLEQELKEASKGPNGQDENEENAVDQEYLLRIQKLVWTPEEDDLVLLHPLPTDPESQVKLRQLLEKKGPQAIENRKAFLRSTM</sequence>
<feature type="compositionally biased region" description="Basic and acidic residues" evidence="6">
    <location>
        <begin position="613"/>
        <end position="633"/>
    </location>
</feature>
<dbReference type="InterPro" id="IPR039595">
    <property type="entry name" value="TE2IP/Rap1"/>
</dbReference>
<dbReference type="OrthoDB" id="2507508at2759"/>